<gene>
    <name evidence="2" type="ORF">IV203_038164</name>
</gene>
<keyword evidence="2" id="KW-0489">Methyltransferase</keyword>
<evidence type="ECO:0000313" key="2">
    <source>
        <dbReference type="EMBL" id="KAG7364961.1"/>
    </source>
</evidence>
<sequence length="566" mass="63478">MTETPGQPAAGGASSNANVAKAPTRHRNNNKRGTSNNNNNNNNKSRSPKRDGQHNTNSNNSNNRNQSKSPMRNNNNFHSPTRDRLHNNNSKSPPRSNDGHHRHQQHHHQNHHHHHHNHHRKHPGKPSAMTVIINRCDLWDSAAQFQPEEWVQPTSLHPGIHVNPYFYEANPTTLPPNDVQVARVPYHMEQVQFPIAKDQTCDVIDVKIPNPHDPSVCHDKYWAQRRRLFSRFDQGIQLDSEGWYSVTPEVIADHVAQRVSDLASNFLALQQQQQQQQQQQSHGVVILDAFCGCGGNSIAFGKLPSHIVSKVVCVDTDRSKLLKAAHNASLYDIPKDKLVFVECNSIFILKYCYKGGEFVLDQPTTTLPQYMPPPVMPTTHAGYQVGGLDMLPRHIDLAFFDPPWGGVDYTVLGKNGYDLEKNMKIRVNPAPCEDPYEGDGDGVDDFFDSFAAPKQHHMSKNARKKNFNKKTEGEFVNGKELIKLAAEATRSRVVLFDLPRNTSKTSLGLCALAAGYRGNIKLEEHYLNGRLKTVTAYMGSDYSSLINDSTVECHVGTSSGDDDDED</sequence>
<protein>
    <submittedName>
        <fullName evidence="2">RNA cap guanine-N2 methyltransferase</fullName>
    </submittedName>
</protein>
<evidence type="ECO:0000313" key="3">
    <source>
        <dbReference type="Proteomes" id="UP000693970"/>
    </source>
</evidence>
<name>A0A9K3PZ84_9STRA</name>
<feature type="compositionally biased region" description="Low complexity" evidence="1">
    <location>
        <begin position="31"/>
        <end position="45"/>
    </location>
</feature>
<dbReference type="Proteomes" id="UP000693970">
    <property type="component" value="Unassembled WGS sequence"/>
</dbReference>
<feature type="compositionally biased region" description="Low complexity" evidence="1">
    <location>
        <begin position="10"/>
        <end position="22"/>
    </location>
</feature>
<organism evidence="2 3">
    <name type="scientific">Nitzschia inconspicua</name>
    <dbReference type="NCBI Taxonomy" id="303405"/>
    <lineage>
        <taxon>Eukaryota</taxon>
        <taxon>Sar</taxon>
        <taxon>Stramenopiles</taxon>
        <taxon>Ochrophyta</taxon>
        <taxon>Bacillariophyta</taxon>
        <taxon>Bacillariophyceae</taxon>
        <taxon>Bacillariophycidae</taxon>
        <taxon>Bacillariales</taxon>
        <taxon>Bacillariaceae</taxon>
        <taxon>Nitzschia</taxon>
    </lineage>
</organism>
<comment type="caution">
    <text evidence="2">The sequence shown here is derived from an EMBL/GenBank/DDBJ whole genome shotgun (WGS) entry which is preliminary data.</text>
</comment>
<feature type="compositionally biased region" description="Polar residues" evidence="1">
    <location>
        <begin position="70"/>
        <end position="79"/>
    </location>
</feature>
<dbReference type="AlphaFoldDB" id="A0A9K3PZ84"/>
<keyword evidence="3" id="KW-1185">Reference proteome</keyword>
<reference evidence="2" key="1">
    <citation type="journal article" date="2021" name="Sci. Rep.">
        <title>Diploid genomic architecture of Nitzschia inconspicua, an elite biomass production diatom.</title>
        <authorList>
            <person name="Oliver A."/>
            <person name="Podell S."/>
            <person name="Pinowska A."/>
            <person name="Traller J.C."/>
            <person name="Smith S.R."/>
            <person name="McClure R."/>
            <person name="Beliaev A."/>
            <person name="Bohutskyi P."/>
            <person name="Hill E.A."/>
            <person name="Rabines A."/>
            <person name="Zheng H."/>
            <person name="Allen L.Z."/>
            <person name="Kuo A."/>
            <person name="Grigoriev I.V."/>
            <person name="Allen A.E."/>
            <person name="Hazlebeck D."/>
            <person name="Allen E.E."/>
        </authorList>
    </citation>
    <scope>NUCLEOTIDE SEQUENCE</scope>
    <source>
        <strain evidence="2">Hildebrandi</strain>
    </source>
</reference>
<dbReference type="InterPro" id="IPR019012">
    <property type="entry name" value="RNA_cap_Gua-N2-MeTrfase"/>
</dbReference>
<dbReference type="PANTHER" id="PTHR14741">
    <property type="entry name" value="S-ADENOSYLMETHIONINE-DEPENDENT METHYLTRANSFERASE RELATED"/>
    <property type="match status" value="1"/>
</dbReference>
<dbReference type="EMBL" id="JAGRRH010000009">
    <property type="protein sequence ID" value="KAG7364961.1"/>
    <property type="molecule type" value="Genomic_DNA"/>
</dbReference>
<reference evidence="2" key="2">
    <citation type="submission" date="2021-04" db="EMBL/GenBank/DDBJ databases">
        <authorList>
            <person name="Podell S."/>
        </authorList>
    </citation>
    <scope>NUCLEOTIDE SEQUENCE</scope>
    <source>
        <strain evidence="2">Hildebrandi</strain>
    </source>
</reference>
<dbReference type="PANTHER" id="PTHR14741:SF32">
    <property type="entry name" value="TRIMETHYLGUANOSINE SYNTHASE"/>
    <property type="match status" value="1"/>
</dbReference>
<feature type="region of interest" description="Disordered" evidence="1">
    <location>
        <begin position="1"/>
        <end position="126"/>
    </location>
</feature>
<dbReference type="GO" id="GO:0071164">
    <property type="term" value="F:RNA cap trimethylguanosine synthase activity"/>
    <property type="evidence" value="ECO:0007669"/>
    <property type="project" value="TreeGrafter"/>
</dbReference>
<feature type="compositionally biased region" description="Basic residues" evidence="1">
    <location>
        <begin position="100"/>
        <end position="124"/>
    </location>
</feature>
<dbReference type="OrthoDB" id="194443at2759"/>
<proteinExistence type="predicted"/>
<dbReference type="Pfam" id="PF09445">
    <property type="entry name" value="Methyltransf_15"/>
    <property type="match status" value="1"/>
</dbReference>
<accession>A0A9K3PZ84</accession>
<feature type="compositionally biased region" description="Low complexity" evidence="1">
    <location>
        <begin position="55"/>
        <end position="69"/>
    </location>
</feature>
<dbReference type="GO" id="GO:0005634">
    <property type="term" value="C:nucleus"/>
    <property type="evidence" value="ECO:0007669"/>
    <property type="project" value="TreeGrafter"/>
</dbReference>
<evidence type="ECO:0000256" key="1">
    <source>
        <dbReference type="SAM" id="MobiDB-lite"/>
    </source>
</evidence>
<keyword evidence="2" id="KW-0808">Transferase</keyword>